<evidence type="ECO:0000313" key="2">
    <source>
        <dbReference type="Proteomes" id="UP000626109"/>
    </source>
</evidence>
<dbReference type="AlphaFoldDB" id="A0A813LIH7"/>
<proteinExistence type="predicted"/>
<gene>
    <name evidence="1" type="ORF">PGLA2088_LOCUS46193</name>
</gene>
<accession>A0A813LIH7</accession>
<protein>
    <submittedName>
        <fullName evidence="1">Uncharacterized protein</fullName>
    </submittedName>
</protein>
<reference evidence="1" key="1">
    <citation type="submission" date="2021-02" db="EMBL/GenBank/DDBJ databases">
        <authorList>
            <person name="Dougan E. K."/>
            <person name="Rhodes N."/>
            <person name="Thang M."/>
            <person name="Chan C."/>
        </authorList>
    </citation>
    <scope>NUCLEOTIDE SEQUENCE</scope>
</reference>
<organism evidence="1 2">
    <name type="scientific">Polarella glacialis</name>
    <name type="common">Dinoflagellate</name>
    <dbReference type="NCBI Taxonomy" id="89957"/>
    <lineage>
        <taxon>Eukaryota</taxon>
        <taxon>Sar</taxon>
        <taxon>Alveolata</taxon>
        <taxon>Dinophyceae</taxon>
        <taxon>Suessiales</taxon>
        <taxon>Suessiaceae</taxon>
        <taxon>Polarella</taxon>
    </lineage>
</organism>
<name>A0A813LIH7_POLGL</name>
<dbReference type="EMBL" id="CAJNNW010036088">
    <property type="protein sequence ID" value="CAE8731957.1"/>
    <property type="molecule type" value="Genomic_DNA"/>
</dbReference>
<evidence type="ECO:0000313" key="1">
    <source>
        <dbReference type="EMBL" id="CAE8731957.1"/>
    </source>
</evidence>
<comment type="caution">
    <text evidence="1">The sequence shown here is derived from an EMBL/GenBank/DDBJ whole genome shotgun (WGS) entry which is preliminary data.</text>
</comment>
<sequence length="168" mass="18195">MPDDAQERLQANLQGRLRKLICQGLGYLDLSDAGTTSQLEPALSIMELLIECFKIRGQLEEAQAAKQWLRLHGLLTAEVTTPAQASLESCRSEGQNHGIGEDRGSSKGGVYVPNVTVRNNPLVRNTGQDVILNCIKCGLELKSSWIFEHRGKVSTLAPTAGHSACGVK</sequence>
<dbReference type="Proteomes" id="UP000626109">
    <property type="component" value="Unassembled WGS sequence"/>
</dbReference>